<dbReference type="GO" id="GO:0003677">
    <property type="term" value="F:DNA binding"/>
    <property type="evidence" value="ECO:0007669"/>
    <property type="project" value="UniProtKB-UniRule"/>
</dbReference>
<protein>
    <submittedName>
        <fullName evidence="7">Site-specific recombinase XerD</fullName>
    </submittedName>
</protein>
<dbReference type="InterPro" id="IPR010998">
    <property type="entry name" value="Integrase_recombinase_N"/>
</dbReference>
<evidence type="ECO:0000313" key="8">
    <source>
        <dbReference type="Proteomes" id="UP000010471"/>
    </source>
</evidence>
<dbReference type="Proteomes" id="UP000010471">
    <property type="component" value="Plasmid pMIC7113.04"/>
</dbReference>
<dbReference type="GO" id="GO:0006310">
    <property type="term" value="P:DNA recombination"/>
    <property type="evidence" value="ECO:0007669"/>
    <property type="project" value="UniProtKB-KW"/>
</dbReference>
<dbReference type="InterPro" id="IPR011010">
    <property type="entry name" value="DNA_brk_join_enz"/>
</dbReference>
<gene>
    <name evidence="7" type="ORF">Mic7113_6677</name>
</gene>
<dbReference type="KEGG" id="mic:Mic7113_6677"/>
<evidence type="ECO:0000256" key="4">
    <source>
        <dbReference type="PROSITE-ProRule" id="PRU01248"/>
    </source>
</evidence>
<dbReference type="InterPro" id="IPR013762">
    <property type="entry name" value="Integrase-like_cat_sf"/>
</dbReference>
<dbReference type="PATRIC" id="fig|1173027.3.peg.7390"/>
<dbReference type="GO" id="GO:0015074">
    <property type="term" value="P:DNA integration"/>
    <property type="evidence" value="ECO:0007669"/>
    <property type="project" value="InterPro"/>
</dbReference>
<keyword evidence="3" id="KW-0233">DNA recombination</keyword>
<dbReference type="PANTHER" id="PTHR30349">
    <property type="entry name" value="PHAGE INTEGRASE-RELATED"/>
    <property type="match status" value="1"/>
</dbReference>
<evidence type="ECO:0000259" key="6">
    <source>
        <dbReference type="PROSITE" id="PS51900"/>
    </source>
</evidence>
<evidence type="ECO:0000256" key="1">
    <source>
        <dbReference type="ARBA" id="ARBA00008857"/>
    </source>
</evidence>
<dbReference type="RefSeq" id="WP_015211556.1">
    <property type="nucleotide sequence ID" value="NC_019761.1"/>
</dbReference>
<feature type="domain" description="Tyr recombinase" evidence="5">
    <location>
        <begin position="112"/>
        <end position="287"/>
    </location>
</feature>
<dbReference type="PANTHER" id="PTHR30349:SF64">
    <property type="entry name" value="PROPHAGE INTEGRASE INTD-RELATED"/>
    <property type="match status" value="1"/>
</dbReference>
<keyword evidence="2 4" id="KW-0238">DNA-binding</keyword>
<keyword evidence="7" id="KW-0614">Plasmid</keyword>
<dbReference type="Pfam" id="PF00589">
    <property type="entry name" value="Phage_integrase"/>
    <property type="match status" value="1"/>
</dbReference>
<evidence type="ECO:0000256" key="3">
    <source>
        <dbReference type="ARBA" id="ARBA00023172"/>
    </source>
</evidence>
<evidence type="ECO:0000256" key="2">
    <source>
        <dbReference type="ARBA" id="ARBA00023125"/>
    </source>
</evidence>
<dbReference type="PROSITE" id="PS51900">
    <property type="entry name" value="CB"/>
    <property type="match status" value="1"/>
</dbReference>
<accession>K9WR22</accession>
<name>K9WR22_9CYAN</name>
<organism evidence="7 8">
    <name type="scientific">Allocoleopsis franciscana PCC 7113</name>
    <dbReference type="NCBI Taxonomy" id="1173027"/>
    <lineage>
        <taxon>Bacteria</taxon>
        <taxon>Bacillati</taxon>
        <taxon>Cyanobacteriota</taxon>
        <taxon>Cyanophyceae</taxon>
        <taxon>Coleofasciculales</taxon>
        <taxon>Coleofasciculaceae</taxon>
        <taxon>Allocoleopsis</taxon>
        <taxon>Allocoleopsis franciscana</taxon>
    </lineage>
</organism>
<dbReference type="InterPro" id="IPR044068">
    <property type="entry name" value="CB"/>
</dbReference>
<dbReference type="InterPro" id="IPR002104">
    <property type="entry name" value="Integrase_catalytic"/>
</dbReference>
<dbReference type="AlphaFoldDB" id="K9WR22"/>
<dbReference type="SUPFAM" id="SSF56349">
    <property type="entry name" value="DNA breaking-rejoining enzymes"/>
    <property type="match status" value="1"/>
</dbReference>
<feature type="domain" description="Core-binding (CB)" evidence="6">
    <location>
        <begin position="12"/>
        <end position="91"/>
    </location>
</feature>
<dbReference type="OrthoDB" id="550438at2"/>
<geneLocation type="plasmid" evidence="7 8">
    <name>pMIC7113.04</name>
</geneLocation>
<dbReference type="Gene3D" id="1.10.150.130">
    <property type="match status" value="1"/>
</dbReference>
<dbReference type="PROSITE" id="PS51898">
    <property type="entry name" value="TYR_RECOMBINASE"/>
    <property type="match status" value="1"/>
</dbReference>
<dbReference type="Gene3D" id="1.10.443.10">
    <property type="entry name" value="Intergrase catalytic core"/>
    <property type="match status" value="1"/>
</dbReference>
<comment type="similarity">
    <text evidence="1">Belongs to the 'phage' integrase family.</text>
</comment>
<evidence type="ECO:0000313" key="7">
    <source>
        <dbReference type="EMBL" id="AFZ22241.1"/>
    </source>
</evidence>
<keyword evidence="8" id="KW-1185">Reference proteome</keyword>
<sequence>MRAKPKAPDRSAPEDGVEDQELLWMWLHAKSDRTRAVYREEALKFLAWVNKPLKAVTLVDLYRYVDSRGNLASATKARIVNTLKSLFRFAHEAGYCPVNVALKLKPPKVRNRLAERLLTQQDVVRLIENATSDRNKVLLLLAYTTGLRVSEICGLKWRDLVAKQGGGQLVVYGKGGKTRYLWLPTPVWMAVERLRGTASASDPVFVSRKKGGHLSRSMVMRIVKAAALKAGIDAPVSPHWLRHAHASHALERGAPLHLVQHTLGHSQIQSVAVYLHIQPMDSSARFLSWIVSDGLINQVEANEVTEAISFAGALRAIAPITVEVLPSSPIPKLPESRSASDIEVSSAVVE</sequence>
<dbReference type="InterPro" id="IPR050090">
    <property type="entry name" value="Tyrosine_recombinase_XerCD"/>
</dbReference>
<dbReference type="EMBL" id="CP003634">
    <property type="protein sequence ID" value="AFZ22241.1"/>
    <property type="molecule type" value="Genomic_DNA"/>
</dbReference>
<proteinExistence type="inferred from homology"/>
<reference evidence="7 8" key="1">
    <citation type="submission" date="2012-06" db="EMBL/GenBank/DDBJ databases">
        <title>Finished plasmid 4 of genome of Microcoleus sp. PCC 7113.</title>
        <authorList>
            <consortium name="US DOE Joint Genome Institute"/>
            <person name="Gugger M."/>
            <person name="Coursin T."/>
            <person name="Rippka R."/>
            <person name="Tandeau De Marsac N."/>
            <person name="Huntemann M."/>
            <person name="Wei C.-L."/>
            <person name="Han J."/>
            <person name="Detter J.C."/>
            <person name="Han C."/>
            <person name="Tapia R."/>
            <person name="Chen A."/>
            <person name="Kyrpides N."/>
            <person name="Mavromatis K."/>
            <person name="Markowitz V."/>
            <person name="Szeto E."/>
            <person name="Ivanova N."/>
            <person name="Pagani I."/>
            <person name="Pati A."/>
            <person name="Goodwin L."/>
            <person name="Nordberg H.P."/>
            <person name="Cantor M.N."/>
            <person name="Hua S.X."/>
            <person name="Woyke T."/>
            <person name="Kerfeld C.A."/>
        </authorList>
    </citation>
    <scope>NUCLEOTIDE SEQUENCE [LARGE SCALE GENOMIC DNA]</scope>
    <source>
        <strain evidence="7 8">PCC 7113</strain>
        <plasmid evidence="7 8">pMIC7113.04</plasmid>
    </source>
</reference>
<evidence type="ECO:0000259" key="5">
    <source>
        <dbReference type="PROSITE" id="PS51898"/>
    </source>
</evidence>
<dbReference type="HOGENOM" id="CLU_027562_9_5_3"/>